<dbReference type="InterPro" id="IPR011006">
    <property type="entry name" value="CheY-like_superfamily"/>
</dbReference>
<keyword evidence="1" id="KW-0805">Transcription regulation</keyword>
<dbReference type="PROSITE" id="PS00041">
    <property type="entry name" value="HTH_ARAC_FAMILY_1"/>
    <property type="match status" value="1"/>
</dbReference>
<evidence type="ECO:0000259" key="6">
    <source>
        <dbReference type="PROSITE" id="PS50110"/>
    </source>
</evidence>
<dbReference type="Pfam" id="PF12833">
    <property type="entry name" value="HTH_18"/>
    <property type="match status" value="1"/>
</dbReference>
<dbReference type="GO" id="GO:0043565">
    <property type="term" value="F:sequence-specific DNA binding"/>
    <property type="evidence" value="ECO:0007669"/>
    <property type="project" value="InterPro"/>
</dbReference>
<dbReference type="Proteomes" id="UP001139347">
    <property type="component" value="Unassembled WGS sequence"/>
</dbReference>
<dbReference type="AlphaFoldDB" id="A0A9X1WS81"/>
<dbReference type="InterPro" id="IPR020449">
    <property type="entry name" value="Tscrpt_reg_AraC-type_HTH"/>
</dbReference>
<protein>
    <submittedName>
        <fullName evidence="7">Response regulator</fullName>
    </submittedName>
</protein>
<evidence type="ECO:0000256" key="3">
    <source>
        <dbReference type="ARBA" id="ARBA00023163"/>
    </source>
</evidence>
<feature type="domain" description="Response regulatory" evidence="6">
    <location>
        <begin position="3"/>
        <end position="120"/>
    </location>
</feature>
<proteinExistence type="predicted"/>
<dbReference type="Gene3D" id="1.10.10.60">
    <property type="entry name" value="Homeodomain-like"/>
    <property type="match status" value="2"/>
</dbReference>
<keyword evidence="8" id="KW-1185">Reference proteome</keyword>
<dbReference type="EMBL" id="JALIRP010000004">
    <property type="protein sequence ID" value="MCJ8012658.1"/>
    <property type="molecule type" value="Genomic_DNA"/>
</dbReference>
<dbReference type="InterPro" id="IPR018060">
    <property type="entry name" value="HTH_AraC"/>
</dbReference>
<dbReference type="RefSeq" id="WP_244725448.1">
    <property type="nucleotide sequence ID" value="NZ_JALIRP010000004.1"/>
</dbReference>
<evidence type="ECO:0000256" key="1">
    <source>
        <dbReference type="ARBA" id="ARBA00023015"/>
    </source>
</evidence>
<sequence length="549" mass="62799">MYRILIVDDEPLILNGLVQLCSRITDIELEVYAASTSQEALAWLTRTKVDIVLSDIRMPGMSGLELHQEITKQWPKCKVIFLTGYSDFSYIQQAIRQGSVDYILKTEGNAKILDSIHRAAGELEEERNRDSLYIQAQEQKMLALPYLQQQYLSDILQGDCKAIGSIHEKFDDLHIELSDDSPCLLMIARIDDWGDMHSSTDRALFYFALDNITSELLMPLTKSLSMKYEKSKMVWFLQPAEAAQATEGWTRTILFVREMLEEIQQTCIKLLKCPISLALAADAVEWPAITQKFDLLNMMLHSGLGIGKELILLEQSKGTKGTLAEMRLSSVHLHKIEYLKACMENGHEESFFETLDELLSFASQAGSFPSGIQLELYFLLVSVFLPHSLRDSVSDSPAELDLGKFTQMEWFESWHQICEEFILTARRIFEQKQAGLNVQENELIWKIQNYITTHMSGDVSLTKIGEVVGHNPSYLSRLYKKLTGQGLSAFINDVRLEKSKSMLEEDDLKVHEIAAELGFLSSQYFHRFFKKATNLTPQEYRELKKEQNE</sequence>
<dbReference type="Pfam" id="PF00072">
    <property type="entry name" value="Response_reg"/>
    <property type="match status" value="1"/>
</dbReference>
<keyword evidence="3" id="KW-0804">Transcription</keyword>
<dbReference type="PRINTS" id="PR00032">
    <property type="entry name" value="HTHARAC"/>
</dbReference>
<evidence type="ECO:0000313" key="8">
    <source>
        <dbReference type="Proteomes" id="UP001139347"/>
    </source>
</evidence>
<evidence type="ECO:0000256" key="4">
    <source>
        <dbReference type="PROSITE-ProRule" id="PRU00169"/>
    </source>
</evidence>
<dbReference type="PANTHER" id="PTHR43280">
    <property type="entry name" value="ARAC-FAMILY TRANSCRIPTIONAL REGULATOR"/>
    <property type="match status" value="1"/>
</dbReference>
<feature type="domain" description="HTH araC/xylS-type" evidence="5">
    <location>
        <begin position="445"/>
        <end position="543"/>
    </location>
</feature>
<gene>
    <name evidence="7" type="ORF">MUG84_13045</name>
</gene>
<dbReference type="PROSITE" id="PS01124">
    <property type="entry name" value="HTH_ARAC_FAMILY_2"/>
    <property type="match status" value="1"/>
</dbReference>
<comment type="caution">
    <text evidence="7">The sequence shown here is derived from an EMBL/GenBank/DDBJ whole genome shotgun (WGS) entry which is preliminary data.</text>
</comment>
<dbReference type="InterPro" id="IPR009057">
    <property type="entry name" value="Homeodomain-like_sf"/>
</dbReference>
<dbReference type="CDD" id="cd17536">
    <property type="entry name" value="REC_YesN-like"/>
    <property type="match status" value="1"/>
</dbReference>
<evidence type="ECO:0000256" key="2">
    <source>
        <dbReference type="ARBA" id="ARBA00023125"/>
    </source>
</evidence>
<reference evidence="7" key="1">
    <citation type="submission" date="2022-04" db="EMBL/GenBank/DDBJ databases">
        <title>Paenibacillus mangrovi sp. nov., a novel endophytic bacterium isolated from bark of Kandelia candel.</title>
        <authorList>
            <person name="Tuo L."/>
        </authorList>
    </citation>
    <scope>NUCLEOTIDE SEQUENCE</scope>
    <source>
        <strain evidence="7">KQZ6P-2</strain>
    </source>
</reference>
<dbReference type="SMART" id="SM00342">
    <property type="entry name" value="HTH_ARAC"/>
    <property type="match status" value="1"/>
</dbReference>
<dbReference type="SUPFAM" id="SSF46689">
    <property type="entry name" value="Homeodomain-like"/>
    <property type="match status" value="2"/>
</dbReference>
<dbReference type="InterPro" id="IPR001789">
    <property type="entry name" value="Sig_transdc_resp-reg_receiver"/>
</dbReference>
<evidence type="ECO:0000259" key="5">
    <source>
        <dbReference type="PROSITE" id="PS01124"/>
    </source>
</evidence>
<evidence type="ECO:0000313" key="7">
    <source>
        <dbReference type="EMBL" id="MCJ8012658.1"/>
    </source>
</evidence>
<accession>A0A9X1WS81</accession>
<dbReference type="Gene3D" id="3.40.50.2300">
    <property type="match status" value="1"/>
</dbReference>
<dbReference type="PANTHER" id="PTHR43280:SF10">
    <property type="entry name" value="REGULATORY PROTEIN POCR"/>
    <property type="match status" value="1"/>
</dbReference>
<name>A0A9X1WS81_9BACL</name>
<keyword evidence="4" id="KW-0597">Phosphoprotein</keyword>
<dbReference type="InterPro" id="IPR018062">
    <property type="entry name" value="HTH_AraC-typ_CS"/>
</dbReference>
<dbReference type="GO" id="GO:0000160">
    <property type="term" value="P:phosphorelay signal transduction system"/>
    <property type="evidence" value="ECO:0007669"/>
    <property type="project" value="InterPro"/>
</dbReference>
<feature type="modified residue" description="4-aspartylphosphate" evidence="4">
    <location>
        <position position="55"/>
    </location>
</feature>
<dbReference type="PROSITE" id="PS50110">
    <property type="entry name" value="RESPONSE_REGULATORY"/>
    <property type="match status" value="1"/>
</dbReference>
<dbReference type="GO" id="GO:0003700">
    <property type="term" value="F:DNA-binding transcription factor activity"/>
    <property type="evidence" value="ECO:0007669"/>
    <property type="project" value="InterPro"/>
</dbReference>
<dbReference type="SUPFAM" id="SSF52172">
    <property type="entry name" value="CheY-like"/>
    <property type="match status" value="1"/>
</dbReference>
<keyword evidence="2" id="KW-0238">DNA-binding</keyword>
<dbReference type="SMART" id="SM00448">
    <property type="entry name" value="REC"/>
    <property type="match status" value="1"/>
</dbReference>
<organism evidence="7 8">
    <name type="scientific">Paenibacillus mangrovi</name>
    <dbReference type="NCBI Taxonomy" id="2931978"/>
    <lineage>
        <taxon>Bacteria</taxon>
        <taxon>Bacillati</taxon>
        <taxon>Bacillota</taxon>
        <taxon>Bacilli</taxon>
        <taxon>Bacillales</taxon>
        <taxon>Paenibacillaceae</taxon>
        <taxon>Paenibacillus</taxon>
    </lineage>
</organism>